<evidence type="ECO:0000256" key="1">
    <source>
        <dbReference type="SAM" id="MobiDB-lite"/>
    </source>
</evidence>
<reference evidence="2" key="1">
    <citation type="journal article" date="2019" name="Environ. Microbiol.">
        <title>Fungal ecological strategies reflected in gene transcription - a case study of two litter decomposers.</title>
        <authorList>
            <person name="Barbi F."/>
            <person name="Kohler A."/>
            <person name="Barry K."/>
            <person name="Baskaran P."/>
            <person name="Daum C."/>
            <person name="Fauchery L."/>
            <person name="Ihrmark K."/>
            <person name="Kuo A."/>
            <person name="LaButti K."/>
            <person name="Lipzen A."/>
            <person name="Morin E."/>
            <person name="Grigoriev I.V."/>
            <person name="Henrissat B."/>
            <person name="Lindahl B."/>
            <person name="Martin F."/>
        </authorList>
    </citation>
    <scope>NUCLEOTIDE SEQUENCE</scope>
    <source>
        <strain evidence="2">JB14</strain>
    </source>
</reference>
<organism evidence="2 3">
    <name type="scientific">Gymnopus androsaceus JB14</name>
    <dbReference type="NCBI Taxonomy" id="1447944"/>
    <lineage>
        <taxon>Eukaryota</taxon>
        <taxon>Fungi</taxon>
        <taxon>Dikarya</taxon>
        <taxon>Basidiomycota</taxon>
        <taxon>Agaricomycotina</taxon>
        <taxon>Agaricomycetes</taxon>
        <taxon>Agaricomycetidae</taxon>
        <taxon>Agaricales</taxon>
        <taxon>Marasmiineae</taxon>
        <taxon>Omphalotaceae</taxon>
        <taxon>Gymnopus</taxon>
    </lineage>
</organism>
<dbReference type="EMBL" id="ML769388">
    <property type="protein sequence ID" value="KAE9409332.1"/>
    <property type="molecule type" value="Genomic_DNA"/>
</dbReference>
<dbReference type="OrthoDB" id="5592879at2759"/>
<name>A0A6A4IB47_9AGAR</name>
<dbReference type="Proteomes" id="UP000799118">
    <property type="component" value="Unassembled WGS sequence"/>
</dbReference>
<dbReference type="AlphaFoldDB" id="A0A6A4IB47"/>
<accession>A0A6A4IB47</accession>
<evidence type="ECO:0000313" key="3">
    <source>
        <dbReference type="Proteomes" id="UP000799118"/>
    </source>
</evidence>
<protein>
    <submittedName>
        <fullName evidence="2">Uncharacterized protein</fullName>
    </submittedName>
</protein>
<evidence type="ECO:0000313" key="2">
    <source>
        <dbReference type="EMBL" id="KAE9409332.1"/>
    </source>
</evidence>
<gene>
    <name evidence="2" type="ORF">BT96DRAFT_589161</name>
</gene>
<sequence length="259" mass="28767">MIILSQRSPWISPKIYKFPYTKIIVVNRWEEGSVSNKQLRCATSISQTRTRPLHLRALQVNWPQHPSDDDPLPAPAPVVNDENAYPGANRRRSSVRKSIAASEDMDVTSASAGAFIADDADNSALLDQEMDFDDGDMDMTQTFSSNLQRRSSVGAAIRAPLSQINPSTNQDESLTSEQSFASSDGDRSEPMEFTVPLNRPLRPPANQDEAWLQLVRATHSGEASLAASDDMDSDRPDVEDIVARDNKARYTYNFGECFK</sequence>
<feature type="region of interest" description="Disordered" evidence="1">
    <location>
        <begin position="159"/>
        <end position="204"/>
    </location>
</feature>
<feature type="compositionally biased region" description="Polar residues" evidence="1">
    <location>
        <begin position="162"/>
        <end position="182"/>
    </location>
</feature>
<proteinExistence type="predicted"/>
<keyword evidence="3" id="KW-1185">Reference proteome</keyword>